<evidence type="ECO:0000313" key="3">
    <source>
        <dbReference type="Proteomes" id="UP000477722"/>
    </source>
</evidence>
<dbReference type="AlphaFoldDB" id="A0A6G4WXZ3"/>
<proteinExistence type="predicted"/>
<organism evidence="2 3">
    <name type="scientific">Streptomyces boncukensis</name>
    <dbReference type="NCBI Taxonomy" id="2711219"/>
    <lineage>
        <taxon>Bacteria</taxon>
        <taxon>Bacillati</taxon>
        <taxon>Actinomycetota</taxon>
        <taxon>Actinomycetes</taxon>
        <taxon>Kitasatosporales</taxon>
        <taxon>Streptomycetaceae</taxon>
        <taxon>Streptomyces</taxon>
    </lineage>
</organism>
<dbReference type="InterPro" id="IPR012334">
    <property type="entry name" value="Pectin_lyas_fold"/>
</dbReference>
<dbReference type="EMBL" id="JAAKZZ010000108">
    <property type="protein sequence ID" value="NGO69311.1"/>
    <property type="molecule type" value="Genomic_DNA"/>
</dbReference>
<protein>
    <submittedName>
        <fullName evidence="2">Right-handed parallel beta-helix repeat-containing protein</fullName>
    </submittedName>
</protein>
<dbReference type="Gene3D" id="2.160.20.10">
    <property type="entry name" value="Single-stranded right-handed beta-helix, Pectin lyase-like"/>
    <property type="match status" value="1"/>
</dbReference>
<name>A0A6G4WXZ3_9ACTN</name>
<dbReference type="Proteomes" id="UP000477722">
    <property type="component" value="Unassembled WGS sequence"/>
</dbReference>
<comment type="caution">
    <text evidence="2">The sequence shown here is derived from an EMBL/GenBank/DDBJ whole genome shotgun (WGS) entry which is preliminary data.</text>
</comment>
<accession>A0A6G4WXZ3</accession>
<gene>
    <name evidence="2" type="ORF">G5C65_13285</name>
</gene>
<dbReference type="SUPFAM" id="SSF51126">
    <property type="entry name" value="Pectin lyase-like"/>
    <property type="match status" value="1"/>
</dbReference>
<reference evidence="2 3" key="1">
    <citation type="submission" date="2020-02" db="EMBL/GenBank/DDBJ databases">
        <title>Whole-genome analyses of novel actinobacteria.</title>
        <authorList>
            <person name="Sahin N."/>
            <person name="Tatar D."/>
        </authorList>
    </citation>
    <scope>NUCLEOTIDE SEQUENCE [LARGE SCALE GENOMIC DNA]</scope>
    <source>
        <strain evidence="2 3">SB3404</strain>
    </source>
</reference>
<dbReference type="InterPro" id="IPR006311">
    <property type="entry name" value="TAT_signal"/>
</dbReference>
<feature type="region of interest" description="Disordered" evidence="1">
    <location>
        <begin position="34"/>
        <end position="59"/>
    </location>
</feature>
<dbReference type="InterPro" id="IPR011050">
    <property type="entry name" value="Pectin_lyase_fold/virulence"/>
</dbReference>
<keyword evidence="3" id="KW-1185">Reference proteome</keyword>
<evidence type="ECO:0000313" key="2">
    <source>
        <dbReference type="EMBL" id="NGO69311.1"/>
    </source>
</evidence>
<dbReference type="RefSeq" id="WP_165299004.1">
    <property type="nucleotide sequence ID" value="NZ_JAAKZZ010000108.1"/>
</dbReference>
<sequence>MRSRASWTTRRTSLGTAGAVALAVVAGALLAPGSAAGEERSGGSRTARPGGPDAAVQQCGGGSYQAEVWRDGGTWTAVNGDRTVYTGGNFRAAAQSAVDSLTPGRTQQESVVVWHAGSIGGGESIDLPSHTRFEACGAIDVSGTPTAGNAAVRVRGASDVSVPYLSVTGAPYFGVFVRNAADVSFGQLDVRLRSGLGVRIDNHDNRAVPTRNVSIDRVHVEGTSNHGVETYGVDGFTVGTVTARDVGYSGLLLNDTVNAQVGKVDAVNAGTGTGYAAFRMANRNGRVSNGYETNIRVGEVVARGGGRGIFCVSESGGAVIDRVDISGTGSNAILLENCYNVTIAGERGSVAGPGDIRIAARSEFPNSRDITLRNMTVTNSAVNESPCAVNTRVENLELVNSPQNLC</sequence>
<evidence type="ECO:0000256" key="1">
    <source>
        <dbReference type="SAM" id="MobiDB-lite"/>
    </source>
</evidence>
<dbReference type="PROSITE" id="PS51318">
    <property type="entry name" value="TAT"/>
    <property type="match status" value="1"/>
</dbReference>